<proteinExistence type="predicted"/>
<reference evidence="1" key="2">
    <citation type="journal article" date="2015" name="Fish Shellfish Immunol.">
        <title>Early steps in the European eel (Anguilla anguilla)-Vibrio vulnificus interaction in the gills: Role of the RtxA13 toxin.</title>
        <authorList>
            <person name="Callol A."/>
            <person name="Pajuelo D."/>
            <person name="Ebbesson L."/>
            <person name="Teles M."/>
            <person name="MacKenzie S."/>
            <person name="Amaro C."/>
        </authorList>
    </citation>
    <scope>NUCLEOTIDE SEQUENCE</scope>
</reference>
<reference evidence="1" key="1">
    <citation type="submission" date="2014-11" db="EMBL/GenBank/DDBJ databases">
        <authorList>
            <person name="Amaro Gonzalez C."/>
        </authorList>
    </citation>
    <scope>NUCLEOTIDE SEQUENCE</scope>
</reference>
<sequence>MVFIPVSPCEILSCEIVLQVLEVCSVGLSSEIV</sequence>
<evidence type="ECO:0000313" key="1">
    <source>
        <dbReference type="EMBL" id="JAH66659.1"/>
    </source>
</evidence>
<accession>A0A0E9ULD0</accession>
<name>A0A0E9ULD0_ANGAN</name>
<organism evidence="1">
    <name type="scientific">Anguilla anguilla</name>
    <name type="common">European freshwater eel</name>
    <name type="synonym">Muraena anguilla</name>
    <dbReference type="NCBI Taxonomy" id="7936"/>
    <lineage>
        <taxon>Eukaryota</taxon>
        <taxon>Metazoa</taxon>
        <taxon>Chordata</taxon>
        <taxon>Craniata</taxon>
        <taxon>Vertebrata</taxon>
        <taxon>Euteleostomi</taxon>
        <taxon>Actinopterygii</taxon>
        <taxon>Neopterygii</taxon>
        <taxon>Teleostei</taxon>
        <taxon>Anguilliformes</taxon>
        <taxon>Anguillidae</taxon>
        <taxon>Anguilla</taxon>
    </lineage>
</organism>
<dbReference type="EMBL" id="GBXM01041918">
    <property type="protein sequence ID" value="JAH66659.1"/>
    <property type="molecule type" value="Transcribed_RNA"/>
</dbReference>
<dbReference type="AlphaFoldDB" id="A0A0E9ULD0"/>
<protein>
    <submittedName>
        <fullName evidence="1">Uncharacterized protein</fullName>
    </submittedName>
</protein>